<organism evidence="2 3">
    <name type="scientific">Pseudomonas pohangensis</name>
    <dbReference type="NCBI Taxonomy" id="364197"/>
    <lineage>
        <taxon>Bacteria</taxon>
        <taxon>Pseudomonadati</taxon>
        <taxon>Pseudomonadota</taxon>
        <taxon>Gammaproteobacteria</taxon>
        <taxon>Pseudomonadales</taxon>
        <taxon>Pseudomonadaceae</taxon>
        <taxon>Pseudomonas</taxon>
    </lineage>
</organism>
<dbReference type="Proteomes" id="UP000243232">
    <property type="component" value="Chromosome I"/>
</dbReference>
<dbReference type="EMBL" id="LT629785">
    <property type="protein sequence ID" value="SDT88506.1"/>
    <property type="molecule type" value="Genomic_DNA"/>
</dbReference>
<evidence type="ECO:0000313" key="2">
    <source>
        <dbReference type="EMBL" id="SDT88506.1"/>
    </source>
</evidence>
<name>A0A1H2E069_9PSED</name>
<protein>
    <recommendedName>
        <fullName evidence="4">MFS transporter</fullName>
    </recommendedName>
</protein>
<evidence type="ECO:0000313" key="3">
    <source>
        <dbReference type="Proteomes" id="UP000243232"/>
    </source>
</evidence>
<gene>
    <name evidence="2" type="ORF">SAMN05216296_0243</name>
</gene>
<accession>A0A1H2E069</accession>
<keyword evidence="3" id="KW-1185">Reference proteome</keyword>
<proteinExistence type="predicted"/>
<keyword evidence="1" id="KW-0812">Transmembrane</keyword>
<dbReference type="RefSeq" id="WP_090192698.1">
    <property type="nucleotide sequence ID" value="NZ_LT629785.1"/>
</dbReference>
<feature type="transmembrane region" description="Helical" evidence="1">
    <location>
        <begin position="93"/>
        <end position="110"/>
    </location>
</feature>
<dbReference type="OrthoDB" id="7030977at2"/>
<keyword evidence="1" id="KW-1133">Transmembrane helix</keyword>
<evidence type="ECO:0008006" key="4">
    <source>
        <dbReference type="Google" id="ProtNLM"/>
    </source>
</evidence>
<keyword evidence="1" id="KW-0472">Membrane</keyword>
<dbReference type="AlphaFoldDB" id="A0A1H2E069"/>
<evidence type="ECO:0000256" key="1">
    <source>
        <dbReference type="SAM" id="Phobius"/>
    </source>
</evidence>
<dbReference type="STRING" id="364197.SAMN05216296_0243"/>
<feature type="transmembrane region" description="Helical" evidence="1">
    <location>
        <begin position="43"/>
        <end position="61"/>
    </location>
</feature>
<sequence length="139" mass="14941">MNRSALRRRLALEWWCLLGAALLPLLLLGQLLGIADPGWPDLHMPLFIAGLLSMFASLPLFSRYKHALIATQAALDSPTEAAAWSALARARRTGMLMAALPVWIAALALFSGLNPVALLLLALSSVVIGCLYRIPSQLG</sequence>
<reference evidence="3" key="1">
    <citation type="submission" date="2016-10" db="EMBL/GenBank/DDBJ databases">
        <authorList>
            <person name="Varghese N."/>
            <person name="Submissions S."/>
        </authorList>
    </citation>
    <scope>NUCLEOTIDE SEQUENCE [LARGE SCALE GENOMIC DNA]</scope>
    <source>
        <strain evidence="3">DSM 17875</strain>
    </source>
</reference>